<dbReference type="RefSeq" id="WP_075080470.1">
    <property type="nucleotide sequence ID" value="NZ_BDCO01000002.1"/>
</dbReference>
<dbReference type="Pfam" id="PF05893">
    <property type="entry name" value="LuxC"/>
    <property type="match status" value="1"/>
</dbReference>
<proteinExistence type="predicted"/>
<name>A0A146GDU6_TERSA</name>
<dbReference type="AlphaFoldDB" id="A0A146GDU6"/>
<keyword evidence="3" id="KW-1185">Reference proteome</keyword>
<dbReference type="STRING" id="690879.TSACC_23308"/>
<keyword evidence="1" id="KW-0521">NADP</keyword>
<evidence type="ECO:0000313" key="2">
    <source>
        <dbReference type="EMBL" id="GAT34874.1"/>
    </source>
</evidence>
<dbReference type="InterPro" id="IPR008670">
    <property type="entry name" value="CoA_reduct_LuxC"/>
</dbReference>
<dbReference type="GO" id="GO:0008218">
    <property type="term" value="P:bioluminescence"/>
    <property type="evidence" value="ECO:0007669"/>
    <property type="project" value="InterPro"/>
</dbReference>
<sequence>MNTASRAEALARAASHFPILGPCSADDLLDVVRLELGHAEILDGFRPYGANFARAYCLSPLLHIVSGNTPHAALQSLIRGLLLGAENRIKLPSEGLPEVGEFLSLLPAGLRECVTVSTTLPDEWQREAAAWVVFGSDETIAHFRSQARPGVRFEPHGHLFSFGLVASPTPGAADAAARDISLFNQKGCLSPHDIYVRGDAAAFAAELAGAMADFAAAERPLPVTVAEAAEIHNVRANYRFRSASDTRVKLYESEGSLDWTVIYENDPWFASSCLNRVVYVKPWPESDAATALGPVLGWLGAVGIWPALPEVAELVAPLAPSRICPLGRMQLPPWSWHQEGRQNLAGLVRWVDFEADIG</sequence>
<dbReference type="OrthoDB" id="580775at2"/>
<organism evidence="2 3">
    <name type="scientific">Terrimicrobium sacchariphilum</name>
    <dbReference type="NCBI Taxonomy" id="690879"/>
    <lineage>
        <taxon>Bacteria</taxon>
        <taxon>Pseudomonadati</taxon>
        <taxon>Verrucomicrobiota</taxon>
        <taxon>Terrimicrobiia</taxon>
        <taxon>Terrimicrobiales</taxon>
        <taxon>Terrimicrobiaceae</taxon>
        <taxon>Terrimicrobium</taxon>
    </lineage>
</organism>
<dbReference type="EMBL" id="BDCO01000002">
    <property type="protein sequence ID" value="GAT34874.1"/>
    <property type="molecule type" value="Genomic_DNA"/>
</dbReference>
<protein>
    <submittedName>
        <fullName evidence="2">Acyl-CoAreductase</fullName>
    </submittedName>
</protein>
<evidence type="ECO:0000256" key="1">
    <source>
        <dbReference type="ARBA" id="ARBA00022857"/>
    </source>
</evidence>
<dbReference type="GO" id="GO:0003995">
    <property type="term" value="F:acyl-CoA dehydrogenase activity"/>
    <property type="evidence" value="ECO:0007669"/>
    <property type="project" value="InterPro"/>
</dbReference>
<gene>
    <name evidence="2" type="ORF">TSACC_23308</name>
</gene>
<dbReference type="Proteomes" id="UP000076023">
    <property type="component" value="Unassembled WGS sequence"/>
</dbReference>
<evidence type="ECO:0000313" key="3">
    <source>
        <dbReference type="Proteomes" id="UP000076023"/>
    </source>
</evidence>
<reference evidence="3" key="1">
    <citation type="journal article" date="2017" name="Genome Announc.">
        <title>Draft Genome Sequence of Terrimicrobium sacchariphilum NM-5T, a Facultative Anaerobic Soil Bacterium of the Class Spartobacteria.</title>
        <authorList>
            <person name="Qiu Y.L."/>
            <person name="Tourlousse D.M."/>
            <person name="Matsuura N."/>
            <person name="Ohashi A."/>
            <person name="Sekiguchi Y."/>
        </authorList>
    </citation>
    <scope>NUCLEOTIDE SEQUENCE [LARGE SCALE GENOMIC DNA]</scope>
    <source>
        <strain evidence="3">NM-5</strain>
    </source>
</reference>
<comment type="caution">
    <text evidence="2">The sequence shown here is derived from an EMBL/GenBank/DDBJ whole genome shotgun (WGS) entry which is preliminary data.</text>
</comment>
<dbReference type="InParanoid" id="A0A146GDU6"/>
<accession>A0A146GDU6</accession>